<keyword evidence="6" id="KW-0833">Ubl conjugation pathway</keyword>
<reference evidence="9 10" key="1">
    <citation type="journal article" date="2023" name="Commun. Biol.">
        <title>Reorganization of the ancestral sex-determining regions during the evolution of trioecy in Pleodorina starrii.</title>
        <authorList>
            <person name="Takahashi K."/>
            <person name="Suzuki S."/>
            <person name="Kawai-Toyooka H."/>
            <person name="Yamamoto K."/>
            <person name="Hamaji T."/>
            <person name="Ootsuki R."/>
            <person name="Yamaguchi H."/>
            <person name="Kawachi M."/>
            <person name="Higashiyama T."/>
            <person name="Nozaki H."/>
        </authorList>
    </citation>
    <scope>NUCLEOTIDE SEQUENCE [LARGE SCALE GENOMIC DNA]</scope>
    <source>
        <strain evidence="9 10">NIES-4479</strain>
    </source>
</reference>
<keyword evidence="10" id="KW-1185">Reference proteome</keyword>
<accession>A0A9W6F696</accession>
<comment type="caution">
    <text evidence="9">The sequence shown here is derived from an EMBL/GenBank/DDBJ whole genome shotgun (WGS) entry which is preliminary data.</text>
</comment>
<feature type="domain" description="Mind bomb SH3 repeat" evidence="8">
    <location>
        <begin position="44"/>
        <end position="109"/>
    </location>
</feature>
<evidence type="ECO:0000256" key="2">
    <source>
        <dbReference type="ARBA" id="ARBA00022679"/>
    </source>
</evidence>
<dbReference type="PANTHER" id="PTHR24202:SF4">
    <property type="entry name" value="E3 UBIQUITIN-PROTEIN LIGASE MIB2-RELATED"/>
    <property type="match status" value="1"/>
</dbReference>
<evidence type="ECO:0000256" key="4">
    <source>
        <dbReference type="ARBA" id="ARBA00022737"/>
    </source>
</evidence>
<feature type="domain" description="Mind bomb SH3 repeat" evidence="8">
    <location>
        <begin position="125"/>
        <end position="200"/>
    </location>
</feature>
<evidence type="ECO:0000313" key="9">
    <source>
        <dbReference type="EMBL" id="GLC57884.1"/>
    </source>
</evidence>
<keyword evidence="3" id="KW-0479">Metal-binding</keyword>
<comment type="pathway">
    <text evidence="1">Protein modification; protein ubiquitination.</text>
</comment>
<dbReference type="InterPro" id="IPR040847">
    <property type="entry name" value="SH3_15"/>
</dbReference>
<evidence type="ECO:0000259" key="8">
    <source>
        <dbReference type="Pfam" id="PF18346"/>
    </source>
</evidence>
<evidence type="ECO:0000256" key="7">
    <source>
        <dbReference type="ARBA" id="ARBA00022833"/>
    </source>
</evidence>
<dbReference type="Pfam" id="PF18346">
    <property type="entry name" value="SH3_15"/>
    <property type="match status" value="2"/>
</dbReference>
<keyword evidence="7" id="KW-0862">Zinc</keyword>
<dbReference type="GO" id="GO:0005737">
    <property type="term" value="C:cytoplasm"/>
    <property type="evidence" value="ECO:0007669"/>
    <property type="project" value="TreeGrafter"/>
</dbReference>
<keyword evidence="2" id="KW-0808">Transferase</keyword>
<dbReference type="GO" id="GO:0008270">
    <property type="term" value="F:zinc ion binding"/>
    <property type="evidence" value="ECO:0007669"/>
    <property type="project" value="UniProtKB-KW"/>
</dbReference>
<proteinExistence type="predicted"/>
<evidence type="ECO:0000313" key="10">
    <source>
        <dbReference type="Proteomes" id="UP001165080"/>
    </source>
</evidence>
<evidence type="ECO:0000256" key="6">
    <source>
        <dbReference type="ARBA" id="ARBA00022786"/>
    </source>
</evidence>
<evidence type="ECO:0000256" key="5">
    <source>
        <dbReference type="ARBA" id="ARBA00022771"/>
    </source>
</evidence>
<organism evidence="9 10">
    <name type="scientific">Pleodorina starrii</name>
    <dbReference type="NCBI Taxonomy" id="330485"/>
    <lineage>
        <taxon>Eukaryota</taxon>
        <taxon>Viridiplantae</taxon>
        <taxon>Chlorophyta</taxon>
        <taxon>core chlorophytes</taxon>
        <taxon>Chlorophyceae</taxon>
        <taxon>CS clade</taxon>
        <taxon>Chlamydomonadales</taxon>
        <taxon>Volvocaceae</taxon>
        <taxon>Pleodorina</taxon>
    </lineage>
</organism>
<keyword evidence="5" id="KW-0863">Zinc-finger</keyword>
<keyword evidence="4" id="KW-0677">Repeat</keyword>
<dbReference type="EMBL" id="BRXU01000020">
    <property type="protein sequence ID" value="GLC57884.1"/>
    <property type="molecule type" value="Genomic_DNA"/>
</dbReference>
<dbReference type="PANTHER" id="PTHR24202">
    <property type="entry name" value="E3 UBIQUITIN-PROTEIN LIGASE MIB2"/>
    <property type="match status" value="1"/>
</dbReference>
<evidence type="ECO:0000256" key="1">
    <source>
        <dbReference type="ARBA" id="ARBA00004906"/>
    </source>
</evidence>
<sequence length="222" mass="23748">MELMLGMGGTVEAIDSDGDVRVEMDGGGGSFLWNPMLLQPPSPFSPGDKVTIRAWSVSEAQAAQVGHGGWSRSMEMMLGKTGVVENVGEGARGGVRVKMDVSGDSKLWNPEMVLRGWVKPTASLSVGSRVTIRCLSEDEARAAAQDTDGREAAAAAAAAGCGWRPEMAQYLGKAGVVLHKYEDGDVRVKFDDGAESVWSYRLVLPALTTEPSPLRFHRVVRI</sequence>
<dbReference type="GO" id="GO:0016740">
    <property type="term" value="F:transferase activity"/>
    <property type="evidence" value="ECO:0007669"/>
    <property type="project" value="UniProtKB-KW"/>
</dbReference>
<protein>
    <recommendedName>
        <fullName evidence="8">Mind bomb SH3 repeat domain-containing protein</fullName>
    </recommendedName>
</protein>
<evidence type="ECO:0000256" key="3">
    <source>
        <dbReference type="ARBA" id="ARBA00022723"/>
    </source>
</evidence>
<dbReference type="GO" id="GO:0016567">
    <property type="term" value="P:protein ubiquitination"/>
    <property type="evidence" value="ECO:0007669"/>
    <property type="project" value="TreeGrafter"/>
</dbReference>
<dbReference type="Proteomes" id="UP001165080">
    <property type="component" value="Unassembled WGS sequence"/>
</dbReference>
<gene>
    <name evidence="9" type="primary">PLESTB001903</name>
    <name evidence="9" type="ORF">PLESTB_001285200</name>
</gene>
<dbReference type="AlphaFoldDB" id="A0A9W6F696"/>
<name>A0A9W6F696_9CHLO</name>